<dbReference type="InterPro" id="IPR006240">
    <property type="entry name" value="CysQ"/>
</dbReference>
<proteinExistence type="inferred from homology"/>
<evidence type="ECO:0000256" key="3">
    <source>
        <dbReference type="ARBA" id="ARBA00022475"/>
    </source>
</evidence>
<dbReference type="PROSITE" id="PS00630">
    <property type="entry name" value="IMP_2"/>
    <property type="match status" value="1"/>
</dbReference>
<dbReference type="CDD" id="cd01638">
    <property type="entry name" value="CysQ"/>
    <property type="match status" value="1"/>
</dbReference>
<keyword evidence="4" id="KW-0997">Cell inner membrane</keyword>
<dbReference type="InterPro" id="IPR050725">
    <property type="entry name" value="CysQ/Inositol_MonoPase"/>
</dbReference>
<keyword evidence="3 9" id="KW-1003">Cell membrane</keyword>
<keyword evidence="8 9" id="KW-0472">Membrane</keyword>
<feature type="binding site" evidence="9">
    <location>
        <position position="88"/>
    </location>
    <ligand>
        <name>Mg(2+)</name>
        <dbReference type="ChEBI" id="CHEBI:18420"/>
        <label>1</label>
    </ligand>
</feature>
<dbReference type="InterPro" id="IPR020583">
    <property type="entry name" value="Inositol_monoP_metal-BS"/>
</dbReference>
<evidence type="ECO:0000256" key="1">
    <source>
        <dbReference type="ARBA" id="ARBA00001625"/>
    </source>
</evidence>
<feature type="binding site" evidence="10">
    <location>
        <position position="212"/>
    </location>
    <ligand>
        <name>Mg(2+)</name>
        <dbReference type="ChEBI" id="CHEBI:18420"/>
        <label>1</label>
        <note>catalytic</note>
    </ligand>
</feature>
<keyword evidence="5 9" id="KW-0479">Metal-binding</keyword>
<feature type="binding site" evidence="9">
    <location>
        <position position="66"/>
    </location>
    <ligand>
        <name>substrate</name>
    </ligand>
</feature>
<dbReference type="InterPro" id="IPR000760">
    <property type="entry name" value="Inositol_monophosphatase-like"/>
</dbReference>
<evidence type="ECO:0000256" key="4">
    <source>
        <dbReference type="ARBA" id="ARBA00022519"/>
    </source>
</evidence>
<comment type="similarity">
    <text evidence="2 9">Belongs to the inositol monophosphatase superfamily. CysQ family.</text>
</comment>
<dbReference type="GO" id="GO:0000103">
    <property type="term" value="P:sulfate assimilation"/>
    <property type="evidence" value="ECO:0007669"/>
    <property type="project" value="TreeGrafter"/>
</dbReference>
<protein>
    <recommendedName>
        <fullName evidence="9">3'(2'),5'-bisphosphate nucleotidase CysQ</fullName>
        <ecNumber evidence="9">3.1.3.7</ecNumber>
    </recommendedName>
    <alternativeName>
        <fullName evidence="9">3'(2'),5-bisphosphonucleoside 3'(2')-phosphohydrolase</fullName>
    </alternativeName>
    <alternativeName>
        <fullName evidence="9">3'-phosphoadenosine 5'-phosphate phosphatase</fullName>
        <shortName evidence="9">PAP phosphatase</shortName>
    </alternativeName>
</protein>
<gene>
    <name evidence="9 11" type="primary">cysQ</name>
    <name evidence="11" type="ORF">ENR59_00385</name>
</gene>
<feature type="binding site" evidence="10">
    <location>
        <position position="86"/>
    </location>
    <ligand>
        <name>Mg(2+)</name>
        <dbReference type="ChEBI" id="CHEBI:18420"/>
        <label>1</label>
        <note>catalytic</note>
    </ligand>
</feature>
<dbReference type="PANTHER" id="PTHR43028">
    <property type="entry name" value="3'(2'),5'-BISPHOSPHATE NUCLEOTIDASE 1"/>
    <property type="match status" value="1"/>
</dbReference>
<dbReference type="Gene3D" id="3.40.190.80">
    <property type="match status" value="1"/>
</dbReference>
<evidence type="ECO:0000256" key="6">
    <source>
        <dbReference type="ARBA" id="ARBA00022801"/>
    </source>
</evidence>
<evidence type="ECO:0000256" key="2">
    <source>
        <dbReference type="ARBA" id="ARBA00005289"/>
    </source>
</evidence>
<feature type="binding site" evidence="9">
    <location>
        <begin position="88"/>
        <end position="91"/>
    </location>
    <ligand>
        <name>substrate</name>
    </ligand>
</feature>
<dbReference type="InterPro" id="IPR020550">
    <property type="entry name" value="Inositol_monophosphatase_CS"/>
</dbReference>
<dbReference type="GO" id="GO:0046854">
    <property type="term" value="P:phosphatidylinositol phosphate biosynthetic process"/>
    <property type="evidence" value="ECO:0007669"/>
    <property type="project" value="InterPro"/>
</dbReference>
<feature type="binding site" evidence="9">
    <location>
        <position position="89"/>
    </location>
    <ligand>
        <name>Mg(2+)</name>
        <dbReference type="ChEBI" id="CHEBI:18420"/>
        <label>2</label>
    </ligand>
</feature>
<reference evidence="11" key="1">
    <citation type="journal article" date="2020" name="mSystems">
        <title>Genome- and Community-Level Interaction Insights into Carbon Utilization and Element Cycling Functions of Hydrothermarchaeota in Hydrothermal Sediment.</title>
        <authorList>
            <person name="Zhou Z."/>
            <person name="Liu Y."/>
            <person name="Xu W."/>
            <person name="Pan J."/>
            <person name="Luo Z.H."/>
            <person name="Li M."/>
        </authorList>
    </citation>
    <scope>NUCLEOTIDE SEQUENCE [LARGE SCALE GENOMIC DNA]</scope>
    <source>
        <strain evidence="11">SpSt-413</strain>
    </source>
</reference>
<dbReference type="SUPFAM" id="SSF56655">
    <property type="entry name" value="Carbohydrate phosphatase"/>
    <property type="match status" value="1"/>
</dbReference>
<feature type="binding site" evidence="9">
    <location>
        <position position="212"/>
    </location>
    <ligand>
        <name>substrate</name>
    </ligand>
</feature>
<dbReference type="Gene3D" id="3.30.540.10">
    <property type="entry name" value="Fructose-1,6-Bisphosphatase, subunit A, domain 1"/>
    <property type="match status" value="1"/>
</dbReference>
<dbReference type="GO" id="GO:0050427">
    <property type="term" value="P:3'-phosphoadenosine 5'-phosphosulfate metabolic process"/>
    <property type="evidence" value="ECO:0007669"/>
    <property type="project" value="TreeGrafter"/>
</dbReference>
<evidence type="ECO:0000313" key="11">
    <source>
        <dbReference type="EMBL" id="HGG91393.1"/>
    </source>
</evidence>
<name>A0A7C4AFN0_9BACT</name>
<feature type="binding site" evidence="10">
    <location>
        <position position="66"/>
    </location>
    <ligand>
        <name>Mg(2+)</name>
        <dbReference type="ChEBI" id="CHEBI:18420"/>
        <label>1</label>
        <note>catalytic</note>
    </ligand>
</feature>
<feature type="binding site" evidence="9">
    <location>
        <position position="66"/>
    </location>
    <ligand>
        <name>Mg(2+)</name>
        <dbReference type="ChEBI" id="CHEBI:18420"/>
        <label>1</label>
    </ligand>
</feature>
<dbReference type="PANTHER" id="PTHR43028:SF5">
    <property type="entry name" value="3'(2'),5'-BISPHOSPHATE NUCLEOTIDASE 1"/>
    <property type="match status" value="1"/>
</dbReference>
<evidence type="ECO:0000256" key="8">
    <source>
        <dbReference type="ARBA" id="ARBA00023136"/>
    </source>
</evidence>
<comment type="cofactor">
    <cofactor evidence="9 10">
        <name>Mg(2+)</name>
        <dbReference type="ChEBI" id="CHEBI:18420"/>
    </cofactor>
</comment>
<evidence type="ECO:0000256" key="9">
    <source>
        <dbReference type="HAMAP-Rule" id="MF_02095"/>
    </source>
</evidence>
<dbReference type="GO" id="GO:0008441">
    <property type="term" value="F:3'(2'),5'-bisphosphate nucleotidase activity"/>
    <property type="evidence" value="ECO:0007669"/>
    <property type="project" value="UniProtKB-UniRule"/>
</dbReference>
<comment type="function">
    <text evidence="9">Converts adenosine-3',5'-bisphosphate (PAP) to AMP.</text>
</comment>
<feature type="binding site" evidence="9">
    <location>
        <position position="212"/>
    </location>
    <ligand>
        <name>Mg(2+)</name>
        <dbReference type="ChEBI" id="CHEBI:18420"/>
        <label>2</label>
    </ligand>
</feature>
<feature type="binding site" evidence="9">
    <location>
        <position position="86"/>
    </location>
    <ligand>
        <name>Mg(2+)</name>
        <dbReference type="ChEBI" id="CHEBI:18420"/>
        <label>1</label>
    </ligand>
</feature>
<dbReference type="NCBIfam" id="TIGR01331">
    <property type="entry name" value="bisphos_cysQ"/>
    <property type="match status" value="1"/>
</dbReference>
<dbReference type="PROSITE" id="PS00629">
    <property type="entry name" value="IMP_1"/>
    <property type="match status" value="1"/>
</dbReference>
<comment type="catalytic activity">
    <reaction evidence="1 9">
        <text>adenosine 3',5'-bisphosphate + H2O = AMP + phosphate</text>
        <dbReference type="Rhea" id="RHEA:10040"/>
        <dbReference type="ChEBI" id="CHEBI:15377"/>
        <dbReference type="ChEBI" id="CHEBI:43474"/>
        <dbReference type="ChEBI" id="CHEBI:58343"/>
        <dbReference type="ChEBI" id="CHEBI:456215"/>
        <dbReference type="EC" id="3.1.3.7"/>
    </reaction>
</comment>
<sequence>MPDFDFDAVCGVARLAGQAIMEVYSTDFAVECKDDRSPLTAADKASHAVIAQSLSALHPDIPILSEEGAKIPHARRAGWDYFWLVDPLDGTKEFIKRNGEFTVCIALMRGRSPVFGVLYVPVKDILYAGGPGYGCLKVENGASRAVACRAPAPGETVVVVKSRSHPDERLSAYLEQFPQWTGVTAGSALKFGLLAEGAAHVYPRFNPTWEWDTAAGHAVVLGAGGSFRAMDGSEFLYNKPDLLNGGFEAKGW</sequence>
<keyword evidence="7 9" id="KW-0460">Magnesium</keyword>
<dbReference type="PRINTS" id="PR00377">
    <property type="entry name" value="IMPHPHTASES"/>
</dbReference>
<evidence type="ECO:0000256" key="10">
    <source>
        <dbReference type="PIRSR" id="PIRSR600760-2"/>
    </source>
</evidence>
<dbReference type="Pfam" id="PF00459">
    <property type="entry name" value="Inositol_P"/>
    <property type="match status" value="1"/>
</dbReference>
<dbReference type="GO" id="GO:0000287">
    <property type="term" value="F:magnesium ion binding"/>
    <property type="evidence" value="ECO:0007669"/>
    <property type="project" value="UniProtKB-UniRule"/>
</dbReference>
<organism evidence="11">
    <name type="scientific">Fundidesulfovibrio putealis</name>
    <dbReference type="NCBI Taxonomy" id="270496"/>
    <lineage>
        <taxon>Bacteria</taxon>
        <taxon>Pseudomonadati</taxon>
        <taxon>Thermodesulfobacteriota</taxon>
        <taxon>Desulfovibrionia</taxon>
        <taxon>Desulfovibrionales</taxon>
        <taxon>Desulfovibrionaceae</taxon>
        <taxon>Fundidesulfovibrio</taxon>
    </lineage>
</organism>
<feature type="binding site" evidence="10">
    <location>
        <position position="88"/>
    </location>
    <ligand>
        <name>Mg(2+)</name>
        <dbReference type="ChEBI" id="CHEBI:18420"/>
        <label>1</label>
        <note>catalytic</note>
    </ligand>
</feature>
<accession>A0A7C4AFN0</accession>
<dbReference type="EMBL" id="DSRP01000025">
    <property type="protein sequence ID" value="HGG91393.1"/>
    <property type="molecule type" value="Genomic_DNA"/>
</dbReference>
<comment type="subcellular location">
    <subcellularLocation>
        <location evidence="9">Cell membrane</location>
        <topology evidence="9">Peripheral membrane protein</topology>
        <orientation evidence="9">Cytoplasmic side</orientation>
    </subcellularLocation>
</comment>
<keyword evidence="6 9" id="KW-0378">Hydrolase</keyword>
<dbReference type="GO" id="GO:0005886">
    <property type="term" value="C:plasma membrane"/>
    <property type="evidence" value="ECO:0007669"/>
    <property type="project" value="UniProtKB-SubCell"/>
</dbReference>
<feature type="binding site" evidence="10">
    <location>
        <position position="89"/>
    </location>
    <ligand>
        <name>Mg(2+)</name>
        <dbReference type="ChEBI" id="CHEBI:18420"/>
        <label>1</label>
        <note>catalytic</note>
    </ligand>
</feature>
<feature type="binding site" evidence="9">
    <location>
        <position position="86"/>
    </location>
    <ligand>
        <name>Mg(2+)</name>
        <dbReference type="ChEBI" id="CHEBI:18420"/>
        <label>2</label>
    </ligand>
</feature>
<dbReference type="HAMAP" id="MF_02095">
    <property type="entry name" value="CysQ"/>
    <property type="match status" value="1"/>
</dbReference>
<evidence type="ECO:0000256" key="5">
    <source>
        <dbReference type="ARBA" id="ARBA00022723"/>
    </source>
</evidence>
<dbReference type="AlphaFoldDB" id="A0A7C4AFN0"/>
<comment type="caution">
    <text evidence="11">The sequence shown here is derived from an EMBL/GenBank/DDBJ whole genome shotgun (WGS) entry which is preliminary data.</text>
</comment>
<evidence type="ECO:0000256" key="7">
    <source>
        <dbReference type="ARBA" id="ARBA00022842"/>
    </source>
</evidence>
<dbReference type="EC" id="3.1.3.7" evidence="9"/>